<evidence type="ECO:0000313" key="9">
    <source>
        <dbReference type="EMBL" id="KAF2244881.1"/>
    </source>
</evidence>
<protein>
    <recommendedName>
        <fullName evidence="8">Zn(2)-C6 fungal-type domain-containing protein</fullName>
    </recommendedName>
</protein>
<feature type="region of interest" description="Disordered" evidence="7">
    <location>
        <begin position="127"/>
        <end position="208"/>
    </location>
</feature>
<dbReference type="SUPFAM" id="SSF57701">
    <property type="entry name" value="Zn2/Cys6 DNA-binding domain"/>
    <property type="match status" value="1"/>
</dbReference>
<dbReference type="GO" id="GO:0008270">
    <property type="term" value="F:zinc ion binding"/>
    <property type="evidence" value="ECO:0007669"/>
    <property type="project" value="InterPro"/>
</dbReference>
<feature type="compositionally biased region" description="Polar residues" evidence="7">
    <location>
        <begin position="24"/>
        <end position="37"/>
    </location>
</feature>
<dbReference type="GO" id="GO:0043565">
    <property type="term" value="F:sequence-specific DNA binding"/>
    <property type="evidence" value="ECO:0007669"/>
    <property type="project" value="TreeGrafter"/>
</dbReference>
<feature type="region of interest" description="Disordered" evidence="7">
    <location>
        <begin position="687"/>
        <end position="750"/>
    </location>
</feature>
<dbReference type="SMART" id="SM00906">
    <property type="entry name" value="Fungal_trans"/>
    <property type="match status" value="1"/>
</dbReference>
<keyword evidence="5" id="KW-0804">Transcription</keyword>
<gene>
    <name evidence="9" type="ORF">BU26DRAFT_490995</name>
</gene>
<dbReference type="CDD" id="cd12148">
    <property type="entry name" value="fungal_TF_MHR"/>
    <property type="match status" value="1"/>
</dbReference>
<dbReference type="AlphaFoldDB" id="A0A6A6I3I8"/>
<keyword evidence="10" id="KW-1185">Reference proteome</keyword>
<dbReference type="SMART" id="SM00066">
    <property type="entry name" value="GAL4"/>
    <property type="match status" value="1"/>
</dbReference>
<dbReference type="InterPro" id="IPR001138">
    <property type="entry name" value="Zn2Cys6_DnaBD"/>
</dbReference>
<dbReference type="CDD" id="cd00067">
    <property type="entry name" value="GAL4"/>
    <property type="match status" value="1"/>
</dbReference>
<dbReference type="GO" id="GO:0005634">
    <property type="term" value="C:nucleus"/>
    <property type="evidence" value="ECO:0007669"/>
    <property type="project" value="UniProtKB-SubCell"/>
</dbReference>
<dbReference type="OrthoDB" id="2579025at2759"/>
<keyword evidence="2" id="KW-0479">Metal-binding</keyword>
<dbReference type="Proteomes" id="UP000800094">
    <property type="component" value="Unassembled WGS sequence"/>
</dbReference>
<dbReference type="InterPro" id="IPR036864">
    <property type="entry name" value="Zn2-C6_fun-type_DNA-bd_sf"/>
</dbReference>
<dbReference type="GeneID" id="54579400"/>
<evidence type="ECO:0000256" key="7">
    <source>
        <dbReference type="SAM" id="MobiDB-lite"/>
    </source>
</evidence>
<feature type="region of interest" description="Disordered" evidence="7">
    <location>
        <begin position="1"/>
        <end position="71"/>
    </location>
</feature>
<evidence type="ECO:0000256" key="5">
    <source>
        <dbReference type="ARBA" id="ARBA00023163"/>
    </source>
</evidence>
<evidence type="ECO:0000259" key="8">
    <source>
        <dbReference type="PROSITE" id="PS50048"/>
    </source>
</evidence>
<evidence type="ECO:0000256" key="6">
    <source>
        <dbReference type="ARBA" id="ARBA00023242"/>
    </source>
</evidence>
<feature type="domain" description="Zn(2)-C6 fungal-type" evidence="8">
    <location>
        <begin position="73"/>
        <end position="102"/>
    </location>
</feature>
<feature type="compositionally biased region" description="Low complexity" evidence="7">
    <location>
        <begin position="703"/>
        <end position="734"/>
    </location>
</feature>
<dbReference type="InterPro" id="IPR051711">
    <property type="entry name" value="Stress_Response_Reg"/>
</dbReference>
<dbReference type="EMBL" id="ML987202">
    <property type="protein sequence ID" value="KAF2244881.1"/>
    <property type="molecule type" value="Genomic_DNA"/>
</dbReference>
<keyword evidence="6" id="KW-0539">Nucleus</keyword>
<feature type="compositionally biased region" description="Basic and acidic residues" evidence="7">
    <location>
        <begin position="61"/>
        <end position="71"/>
    </location>
</feature>
<reference evidence="9" key="1">
    <citation type="journal article" date="2020" name="Stud. Mycol.">
        <title>101 Dothideomycetes genomes: a test case for predicting lifestyles and emergence of pathogens.</title>
        <authorList>
            <person name="Haridas S."/>
            <person name="Albert R."/>
            <person name="Binder M."/>
            <person name="Bloem J."/>
            <person name="Labutti K."/>
            <person name="Salamov A."/>
            <person name="Andreopoulos B."/>
            <person name="Baker S."/>
            <person name="Barry K."/>
            <person name="Bills G."/>
            <person name="Bluhm B."/>
            <person name="Cannon C."/>
            <person name="Castanera R."/>
            <person name="Culley D."/>
            <person name="Daum C."/>
            <person name="Ezra D."/>
            <person name="Gonzalez J."/>
            <person name="Henrissat B."/>
            <person name="Kuo A."/>
            <person name="Liang C."/>
            <person name="Lipzen A."/>
            <person name="Lutzoni F."/>
            <person name="Magnuson J."/>
            <person name="Mondo S."/>
            <person name="Nolan M."/>
            <person name="Ohm R."/>
            <person name="Pangilinan J."/>
            <person name="Park H.-J."/>
            <person name="Ramirez L."/>
            <person name="Alfaro M."/>
            <person name="Sun H."/>
            <person name="Tritt A."/>
            <person name="Yoshinaga Y."/>
            <person name="Zwiers L.-H."/>
            <person name="Turgeon B."/>
            <person name="Goodwin S."/>
            <person name="Spatafora J."/>
            <person name="Crous P."/>
            <person name="Grigoriev I."/>
        </authorList>
    </citation>
    <scope>NUCLEOTIDE SEQUENCE</scope>
    <source>
        <strain evidence="9">CBS 122368</strain>
    </source>
</reference>
<evidence type="ECO:0000256" key="2">
    <source>
        <dbReference type="ARBA" id="ARBA00022723"/>
    </source>
</evidence>
<dbReference type="PROSITE" id="PS50048">
    <property type="entry name" value="ZN2_CY6_FUNGAL_2"/>
    <property type="match status" value="1"/>
</dbReference>
<keyword evidence="4" id="KW-0238">DNA-binding</keyword>
<sequence length="808" mass="88693">MSPDAMEETAPPPKPSTEWVHVTGNPTVAETPTTVHATSEGADASEQQQQQQLSPPTAKRRREERERTRVSRACDRCKKKKTRCSGRCPCTLCLKAGLPCEFTAMYTRGRLPSVIVDEAAMTANTRPRVSMPATVSMPSPKDLATTPSFQFHRPPTSPHPNPSNATSSDIFAARGGDRLAVPPEDPTRDSSSRTSPEPAQTDQQGHYVGPASGVSFLLRIQKRLHQNSSLSHDSSIFTFGDAPLPEFDPTFFVLPPKADAQRLVERYFDFAAPTHRFLHRPSIERLLNEFYETQGDMRNREDAPAKTALLLIVFAQAQAYMPSGTAEHDNSARYYFASEHQLSKERGAVRLASVQARLGQCFYLLAQSRVNHCWSLFGTMAHLAFAIGLNRGRRCDPSTTVDYVELESRRRCFWVAYTLDKYLAAALGRPRTFKDEDIDQATQELPTVVNDSDLHSHSLSPAPTNSPHTIPVLLAPVEHIKLSRIVSLVLRDLYPIRPPSIPLRTELSAKYTKDLHAWRSNLTRFLDASDLPSSLLIPIYQRQRNVLNLAYYHAVLLVHRPFLLSNFASLTQIDGGRAPFAGGRSIDTSAAVQECLDAAMGIVRVVEEIASTQIFRAFWFTQYYAFCAVVVLYIYRIQQGIVEPGRCEGYFAAGQRCQAVLNSISDVDCLSKRYCLVLEELRLEAASQGQGQGQQQGRERAVATPSSLNSPSAAALTQPTSSSSMSLSVPTSTPQRDASPGFTSSPYYGGTTIPPTPESAVFSTSFLPTSSIMADLTSWGQFDSLVTAGIGMLDGGYDGGGGLGFGLG</sequence>
<comment type="subcellular location">
    <subcellularLocation>
        <location evidence="1">Nucleus</location>
    </subcellularLocation>
</comment>
<evidence type="ECO:0000313" key="10">
    <source>
        <dbReference type="Proteomes" id="UP000800094"/>
    </source>
</evidence>
<dbReference type="Gene3D" id="4.10.240.10">
    <property type="entry name" value="Zn(2)-C6 fungal-type DNA-binding domain"/>
    <property type="match status" value="1"/>
</dbReference>
<evidence type="ECO:0000256" key="3">
    <source>
        <dbReference type="ARBA" id="ARBA00023015"/>
    </source>
</evidence>
<dbReference type="Pfam" id="PF04082">
    <property type="entry name" value="Fungal_trans"/>
    <property type="match status" value="1"/>
</dbReference>
<evidence type="ECO:0000256" key="1">
    <source>
        <dbReference type="ARBA" id="ARBA00004123"/>
    </source>
</evidence>
<feature type="compositionally biased region" description="Polar residues" evidence="7">
    <location>
        <begin position="192"/>
        <end position="204"/>
    </location>
</feature>
<evidence type="ECO:0000256" key="4">
    <source>
        <dbReference type="ARBA" id="ARBA00023125"/>
    </source>
</evidence>
<accession>A0A6A6I3I8</accession>
<dbReference type="PANTHER" id="PTHR47540">
    <property type="entry name" value="THIAMINE REPRESSIBLE GENES REGULATORY PROTEIN THI5"/>
    <property type="match status" value="1"/>
</dbReference>
<dbReference type="GO" id="GO:0006351">
    <property type="term" value="P:DNA-templated transcription"/>
    <property type="evidence" value="ECO:0007669"/>
    <property type="project" value="InterPro"/>
</dbReference>
<name>A0A6A6I3I8_9PLEO</name>
<keyword evidence="3" id="KW-0805">Transcription regulation</keyword>
<proteinExistence type="predicted"/>
<dbReference type="PROSITE" id="PS00463">
    <property type="entry name" value="ZN2_CY6_FUNGAL_1"/>
    <property type="match status" value="1"/>
</dbReference>
<organism evidence="9 10">
    <name type="scientific">Trematosphaeria pertusa</name>
    <dbReference type="NCBI Taxonomy" id="390896"/>
    <lineage>
        <taxon>Eukaryota</taxon>
        <taxon>Fungi</taxon>
        <taxon>Dikarya</taxon>
        <taxon>Ascomycota</taxon>
        <taxon>Pezizomycotina</taxon>
        <taxon>Dothideomycetes</taxon>
        <taxon>Pleosporomycetidae</taxon>
        <taxon>Pleosporales</taxon>
        <taxon>Massarineae</taxon>
        <taxon>Trematosphaeriaceae</taxon>
        <taxon>Trematosphaeria</taxon>
    </lineage>
</organism>
<dbReference type="RefSeq" id="XP_033679885.1">
    <property type="nucleotide sequence ID" value="XM_033826070.1"/>
</dbReference>
<dbReference type="PANTHER" id="PTHR47540:SF3">
    <property type="entry name" value="ZN(II)2CYS6 TRANSCRIPTION FACTOR (EUROFUNG)"/>
    <property type="match status" value="1"/>
</dbReference>
<dbReference type="Pfam" id="PF00172">
    <property type="entry name" value="Zn_clus"/>
    <property type="match status" value="1"/>
</dbReference>
<dbReference type="InterPro" id="IPR007219">
    <property type="entry name" value="XnlR_reg_dom"/>
</dbReference>
<dbReference type="GO" id="GO:0045944">
    <property type="term" value="P:positive regulation of transcription by RNA polymerase II"/>
    <property type="evidence" value="ECO:0007669"/>
    <property type="project" value="TreeGrafter"/>
</dbReference>
<dbReference type="GO" id="GO:0000981">
    <property type="term" value="F:DNA-binding transcription factor activity, RNA polymerase II-specific"/>
    <property type="evidence" value="ECO:0007669"/>
    <property type="project" value="InterPro"/>
</dbReference>